<dbReference type="GO" id="GO:0006355">
    <property type="term" value="P:regulation of DNA-templated transcription"/>
    <property type="evidence" value="ECO:0007669"/>
    <property type="project" value="InterPro"/>
</dbReference>
<dbReference type="Gene3D" id="1.10.10.1550">
    <property type="entry name" value="ROS/MUCR transcriptional regulator protein"/>
    <property type="match status" value="1"/>
</dbReference>
<evidence type="ECO:0000313" key="3">
    <source>
        <dbReference type="Proteomes" id="UP000035955"/>
    </source>
</evidence>
<dbReference type="InterPro" id="IPR041920">
    <property type="entry name" value="ROS/MUCR_sf"/>
</dbReference>
<evidence type="ECO:0000313" key="2">
    <source>
        <dbReference type="EMBL" id="KMO42993.1"/>
    </source>
</evidence>
<keyword evidence="3" id="KW-1185">Reference proteome</keyword>
<organism evidence="2 3">
    <name type="scientific">Methylobacterium variabile</name>
    <dbReference type="NCBI Taxonomy" id="298794"/>
    <lineage>
        <taxon>Bacteria</taxon>
        <taxon>Pseudomonadati</taxon>
        <taxon>Pseudomonadota</taxon>
        <taxon>Alphaproteobacteria</taxon>
        <taxon>Hyphomicrobiales</taxon>
        <taxon>Methylobacteriaceae</taxon>
        <taxon>Methylobacterium</taxon>
    </lineage>
</organism>
<dbReference type="RefSeq" id="WP_048442338.1">
    <property type="nucleotide sequence ID" value="NZ_LABY01000009.1"/>
</dbReference>
<comment type="similarity">
    <text evidence="1">Belongs to the ros/MucR family.</text>
</comment>
<dbReference type="Proteomes" id="UP000035955">
    <property type="component" value="Unassembled WGS sequence"/>
</dbReference>
<sequence>MATERSNDRVLTLTAEVVSAYVRGNAIRAADVADLIKLVEGTFQAIVAGPAANQPAASATALTPPVAIKKTVTPEYIVSLEDGRPYKSLRRHLGTRGLTPEQYRRKWGLPPDYPMVAPSYSARRAEIALRTGLGRAGQEAVAKA</sequence>
<dbReference type="GO" id="GO:0008270">
    <property type="term" value="F:zinc ion binding"/>
    <property type="evidence" value="ECO:0007669"/>
    <property type="project" value="InterPro"/>
</dbReference>
<accession>A0A0J6TBI7</accession>
<evidence type="ECO:0000256" key="1">
    <source>
        <dbReference type="ARBA" id="ARBA00007031"/>
    </source>
</evidence>
<gene>
    <name evidence="2" type="ORF">VQ02_01250</name>
</gene>
<protein>
    <submittedName>
        <fullName evidence="2">MucR family transcriptional regulator</fullName>
    </submittedName>
</protein>
<reference evidence="2 3" key="1">
    <citation type="submission" date="2015-03" db="EMBL/GenBank/DDBJ databases">
        <title>Genome sequencing of Methylobacterium variabile DSM 16961.</title>
        <authorList>
            <person name="Chaudhry V."/>
            <person name="Patil P.B."/>
        </authorList>
    </citation>
    <scope>NUCLEOTIDE SEQUENCE [LARGE SCALE GENOMIC DNA]</scope>
    <source>
        <strain evidence="2 3">DSM 16961</strain>
    </source>
</reference>
<dbReference type="Pfam" id="PF05443">
    <property type="entry name" value="ROS_MUCR"/>
    <property type="match status" value="1"/>
</dbReference>
<proteinExistence type="inferred from homology"/>
<comment type="caution">
    <text evidence="2">The sequence shown here is derived from an EMBL/GenBank/DDBJ whole genome shotgun (WGS) entry which is preliminary data.</text>
</comment>
<dbReference type="EMBL" id="LABY01000009">
    <property type="protein sequence ID" value="KMO42993.1"/>
    <property type="molecule type" value="Genomic_DNA"/>
</dbReference>
<dbReference type="OrthoDB" id="9809693at2"/>
<dbReference type="GO" id="GO:0003677">
    <property type="term" value="F:DNA binding"/>
    <property type="evidence" value="ECO:0007669"/>
    <property type="project" value="InterPro"/>
</dbReference>
<dbReference type="PATRIC" id="fig|298794.3.peg.7659"/>
<name>A0A0J6TBI7_9HYPH</name>
<dbReference type="InterPro" id="IPR008807">
    <property type="entry name" value="ROS_MUCR"/>
</dbReference>
<dbReference type="AlphaFoldDB" id="A0A0J6TBI7"/>